<dbReference type="AlphaFoldDB" id="A0A9W6LMZ9"/>
<dbReference type="GO" id="GO:0004022">
    <property type="term" value="F:alcohol dehydrogenase (NAD+) activity"/>
    <property type="evidence" value="ECO:0007669"/>
    <property type="project" value="TreeGrafter"/>
</dbReference>
<gene>
    <name evidence="5" type="primary">adhB</name>
    <name evidence="5" type="ORF">PM10SUCC1_15570</name>
</gene>
<comment type="caution">
    <text evidence="5">The sequence shown here is derived from an EMBL/GenBank/DDBJ whole genome shotgun (WGS) entry which is preliminary data.</text>
</comment>
<dbReference type="RefSeq" id="WP_281834916.1">
    <property type="nucleotide sequence ID" value="NZ_BSDY01000006.1"/>
</dbReference>
<dbReference type="GO" id="GO:0046872">
    <property type="term" value="F:metal ion binding"/>
    <property type="evidence" value="ECO:0007669"/>
    <property type="project" value="InterPro"/>
</dbReference>
<organism evidence="5 6">
    <name type="scientific">Propionigenium maris DSM 9537</name>
    <dbReference type="NCBI Taxonomy" id="1123000"/>
    <lineage>
        <taxon>Bacteria</taxon>
        <taxon>Fusobacteriati</taxon>
        <taxon>Fusobacteriota</taxon>
        <taxon>Fusobacteriia</taxon>
        <taxon>Fusobacteriales</taxon>
        <taxon>Fusobacteriaceae</taxon>
        <taxon>Propionigenium</taxon>
    </lineage>
</organism>
<feature type="domain" description="Fe-containing alcohol dehydrogenase-like C-terminal" evidence="4">
    <location>
        <begin position="183"/>
        <end position="329"/>
    </location>
</feature>
<name>A0A9W6LMZ9_9FUSO</name>
<dbReference type="Pfam" id="PF25137">
    <property type="entry name" value="ADH_Fe_C"/>
    <property type="match status" value="1"/>
</dbReference>
<evidence type="ECO:0000313" key="5">
    <source>
        <dbReference type="EMBL" id="GLI56043.1"/>
    </source>
</evidence>
<keyword evidence="2" id="KW-0560">Oxidoreductase</keyword>
<dbReference type="Gene3D" id="1.20.1090.10">
    <property type="entry name" value="Dehydroquinate synthase-like - alpha domain"/>
    <property type="match status" value="1"/>
</dbReference>
<evidence type="ECO:0000256" key="2">
    <source>
        <dbReference type="ARBA" id="ARBA00023002"/>
    </source>
</evidence>
<evidence type="ECO:0000259" key="4">
    <source>
        <dbReference type="Pfam" id="PF25137"/>
    </source>
</evidence>
<dbReference type="InterPro" id="IPR039697">
    <property type="entry name" value="Alcohol_dehydrogenase_Fe"/>
</dbReference>
<accession>A0A9W6LMZ9</accession>
<evidence type="ECO:0000313" key="6">
    <source>
        <dbReference type="Proteomes" id="UP001144471"/>
    </source>
</evidence>
<reference evidence="5" key="1">
    <citation type="submission" date="2022-12" db="EMBL/GenBank/DDBJ databases">
        <title>Reference genome sequencing for broad-spectrum identification of bacterial and archaeal isolates by mass spectrometry.</title>
        <authorList>
            <person name="Sekiguchi Y."/>
            <person name="Tourlousse D.M."/>
        </authorList>
    </citation>
    <scope>NUCLEOTIDE SEQUENCE</scope>
    <source>
        <strain evidence="5">10succ1</strain>
    </source>
</reference>
<dbReference type="PANTHER" id="PTHR11496">
    <property type="entry name" value="ALCOHOL DEHYDROGENASE"/>
    <property type="match status" value="1"/>
</dbReference>
<dbReference type="InterPro" id="IPR056798">
    <property type="entry name" value="ADH_Fe_C"/>
</dbReference>
<evidence type="ECO:0000256" key="1">
    <source>
        <dbReference type="ARBA" id="ARBA00007358"/>
    </source>
</evidence>
<dbReference type="EMBL" id="BSDY01000006">
    <property type="protein sequence ID" value="GLI56043.1"/>
    <property type="molecule type" value="Genomic_DNA"/>
</dbReference>
<dbReference type="Pfam" id="PF00465">
    <property type="entry name" value="Fe-ADH"/>
    <property type="match status" value="1"/>
</dbReference>
<evidence type="ECO:0000259" key="3">
    <source>
        <dbReference type="Pfam" id="PF00465"/>
    </source>
</evidence>
<dbReference type="SUPFAM" id="SSF56796">
    <property type="entry name" value="Dehydroquinate synthase-like"/>
    <property type="match status" value="1"/>
</dbReference>
<dbReference type="PROSITE" id="PS51257">
    <property type="entry name" value="PROKAR_LIPOPROTEIN"/>
    <property type="match status" value="1"/>
</dbReference>
<comment type="similarity">
    <text evidence="1">Belongs to the iron-containing alcohol dehydrogenase family.</text>
</comment>
<protein>
    <submittedName>
        <fullName evidence="5">Alcohol dehydrogenase</fullName>
    </submittedName>
</protein>
<sequence length="342" mass="37871">MQHRFFMPPMSLMGAGCLDQAGKEIKKMKFRKALIVTCKPIIESKLIGELTSVLERYEIDYAVFDKAKAKPDMENIHDGIGVYNEKGCDFIISFGGNSTRNCAKGISLKLECSEDGVCRSEGQIPLVAVNVTSFMTGEMPIFTQKVRDKDEKVLIDRSTTPIITVTDSNLLKAMSNKIMGAIGVDALRHAVEAYSSDAATPITDACAFQSIKILGESLEEIIKGAKSDAMLEQITYANYLAGIAYNNTILGHMYAMDEKNHEEESDDNLKKEIPIGDHQGFSQEKLSKKMMEIAFAMGQNVKEIAEEDAMIYVMNEIKRLSDMVGIPSGMCKDERVIFGNKI</sequence>
<dbReference type="Proteomes" id="UP001144471">
    <property type="component" value="Unassembled WGS sequence"/>
</dbReference>
<dbReference type="InterPro" id="IPR001670">
    <property type="entry name" value="ADH_Fe/GldA"/>
</dbReference>
<proteinExistence type="inferred from homology"/>
<dbReference type="Gene3D" id="3.40.50.1970">
    <property type="match status" value="1"/>
</dbReference>
<keyword evidence="6" id="KW-1185">Reference proteome</keyword>
<feature type="domain" description="Alcohol dehydrogenase iron-type/glycerol dehydrogenase GldA" evidence="3">
    <location>
        <begin position="8"/>
        <end position="167"/>
    </location>
</feature>
<dbReference type="PANTHER" id="PTHR11496:SF102">
    <property type="entry name" value="ALCOHOL DEHYDROGENASE 4"/>
    <property type="match status" value="1"/>
</dbReference>